<dbReference type="AlphaFoldDB" id="B5ZA87"/>
<sequence>MKFLIPLPKPLANSGIFLAPNNNTITNKTMTQCHMLVNPPIFYSLILLVGFYLNYSFFKK</sequence>
<keyword evidence="1" id="KW-0812">Transmembrane</keyword>
<keyword evidence="3" id="KW-1185">Reference proteome</keyword>
<protein>
    <submittedName>
        <fullName evidence="2">Uncharacterized protein</fullName>
    </submittedName>
</protein>
<evidence type="ECO:0000313" key="2">
    <source>
        <dbReference type="EMBL" id="ACI27067.1"/>
    </source>
</evidence>
<dbReference type="HOGENOM" id="CLU_2935193_0_0_7"/>
<gene>
    <name evidence="2" type="ordered locus">HPG27_301</name>
</gene>
<dbReference type="Proteomes" id="UP000001735">
    <property type="component" value="Chromosome"/>
</dbReference>
<keyword evidence="1" id="KW-1133">Transmembrane helix</keyword>
<evidence type="ECO:0000313" key="3">
    <source>
        <dbReference type="Proteomes" id="UP000001735"/>
    </source>
</evidence>
<dbReference type="KEGG" id="hpg:HPG27_301"/>
<reference evidence="2 3" key="1">
    <citation type="journal article" date="2009" name="J. Bacteriol.">
        <title>The complete genome sequence of Helicobacter pylori strain G27.</title>
        <authorList>
            <person name="Baltrus D.A."/>
            <person name="Amieva M.R."/>
            <person name="Covacci A."/>
            <person name="Lowe T.M."/>
            <person name="Merrell D.S."/>
            <person name="Ottemann K.M."/>
            <person name="Stein M."/>
            <person name="Salama N.R."/>
            <person name="Guillemin K."/>
        </authorList>
    </citation>
    <scope>NUCLEOTIDE SEQUENCE [LARGE SCALE GENOMIC DNA]</scope>
    <source>
        <strain evidence="2 3">G27</strain>
    </source>
</reference>
<proteinExistence type="predicted"/>
<name>B5ZA87_HELPG</name>
<accession>B5ZA87</accession>
<feature type="transmembrane region" description="Helical" evidence="1">
    <location>
        <begin position="40"/>
        <end position="58"/>
    </location>
</feature>
<organism evidence="2 3">
    <name type="scientific">Helicobacter pylori (strain G27)</name>
    <dbReference type="NCBI Taxonomy" id="563041"/>
    <lineage>
        <taxon>Bacteria</taxon>
        <taxon>Pseudomonadati</taxon>
        <taxon>Campylobacterota</taxon>
        <taxon>Epsilonproteobacteria</taxon>
        <taxon>Campylobacterales</taxon>
        <taxon>Helicobacteraceae</taxon>
        <taxon>Helicobacter</taxon>
    </lineage>
</organism>
<keyword evidence="1" id="KW-0472">Membrane</keyword>
<dbReference type="EMBL" id="CP001173">
    <property type="protein sequence ID" value="ACI27067.1"/>
    <property type="molecule type" value="Genomic_DNA"/>
</dbReference>
<evidence type="ECO:0000256" key="1">
    <source>
        <dbReference type="SAM" id="Phobius"/>
    </source>
</evidence>